<name>A0A182NVA5_9DIPT</name>
<evidence type="ECO:0000256" key="7">
    <source>
        <dbReference type="ARBA" id="ARBA00063781"/>
    </source>
</evidence>
<evidence type="ECO:0000259" key="9">
    <source>
        <dbReference type="SMART" id="SM01359"/>
    </source>
</evidence>
<reference evidence="12" key="2">
    <citation type="submission" date="2020-05" db="UniProtKB">
        <authorList>
            <consortium name="EnsemblMetazoa"/>
        </authorList>
    </citation>
    <scope>IDENTIFICATION</scope>
    <source>
        <strain evidence="12">WRAIR2</strain>
    </source>
</reference>
<reference evidence="13" key="1">
    <citation type="submission" date="2013-03" db="EMBL/GenBank/DDBJ databases">
        <title>The Genome Sequence of Anopheles dirus WRAIR2.</title>
        <authorList>
            <consortium name="The Broad Institute Genomics Platform"/>
            <person name="Neafsey D.E."/>
            <person name="Walton C."/>
            <person name="Walker B."/>
            <person name="Young S.K."/>
            <person name="Zeng Q."/>
            <person name="Gargeya S."/>
            <person name="Fitzgerald M."/>
            <person name="Haas B."/>
            <person name="Abouelleil A."/>
            <person name="Allen A.W."/>
            <person name="Alvarado L."/>
            <person name="Arachchi H.M."/>
            <person name="Berlin A.M."/>
            <person name="Chapman S.B."/>
            <person name="Gainer-Dewar J."/>
            <person name="Goldberg J."/>
            <person name="Griggs A."/>
            <person name="Gujja S."/>
            <person name="Hansen M."/>
            <person name="Howarth C."/>
            <person name="Imamovic A."/>
            <person name="Ireland A."/>
            <person name="Larimer J."/>
            <person name="McCowan C."/>
            <person name="Murphy C."/>
            <person name="Pearson M."/>
            <person name="Poon T.W."/>
            <person name="Priest M."/>
            <person name="Roberts A."/>
            <person name="Saif S."/>
            <person name="Shea T."/>
            <person name="Sisk P."/>
            <person name="Sykes S."/>
            <person name="Wortman J."/>
            <person name="Nusbaum C."/>
            <person name="Birren B."/>
        </authorList>
    </citation>
    <scope>NUCLEOTIDE SEQUENCE [LARGE SCALE GENOMIC DNA]</scope>
    <source>
        <strain evidence="13">WRAIR2</strain>
    </source>
</reference>
<evidence type="ECO:0000256" key="3">
    <source>
        <dbReference type="ARBA" id="ARBA00022966"/>
    </source>
</evidence>
<dbReference type="Pfam" id="PF21412">
    <property type="entry name" value="TEP1_CUB2"/>
    <property type="match status" value="1"/>
</dbReference>
<evidence type="ECO:0000256" key="4">
    <source>
        <dbReference type="ARBA" id="ARBA00023157"/>
    </source>
</evidence>
<dbReference type="InterPro" id="IPR001599">
    <property type="entry name" value="Macroglobln_a2"/>
</dbReference>
<dbReference type="SUPFAM" id="SSF48239">
    <property type="entry name" value="Terpenoid cyclases/Protein prenyltransferases"/>
    <property type="match status" value="1"/>
</dbReference>
<evidence type="ECO:0000256" key="1">
    <source>
        <dbReference type="ARBA" id="ARBA00022729"/>
    </source>
</evidence>
<keyword evidence="5" id="KW-0325">Glycoprotein</keyword>
<dbReference type="InterPro" id="IPR013783">
    <property type="entry name" value="Ig-like_fold"/>
</dbReference>
<dbReference type="Gene3D" id="2.60.40.1940">
    <property type="match status" value="1"/>
</dbReference>
<dbReference type="GO" id="GO:0005615">
    <property type="term" value="C:extracellular space"/>
    <property type="evidence" value="ECO:0007669"/>
    <property type="project" value="InterPro"/>
</dbReference>
<organism evidence="12 13">
    <name type="scientific">Anopheles dirus</name>
    <dbReference type="NCBI Taxonomy" id="7168"/>
    <lineage>
        <taxon>Eukaryota</taxon>
        <taxon>Metazoa</taxon>
        <taxon>Ecdysozoa</taxon>
        <taxon>Arthropoda</taxon>
        <taxon>Hexapoda</taxon>
        <taxon>Insecta</taxon>
        <taxon>Pterygota</taxon>
        <taxon>Neoptera</taxon>
        <taxon>Endopterygota</taxon>
        <taxon>Diptera</taxon>
        <taxon>Nematocera</taxon>
        <taxon>Culicoidea</taxon>
        <taxon>Culicidae</taxon>
        <taxon>Anophelinae</taxon>
        <taxon>Anopheles</taxon>
    </lineage>
</organism>
<sequence>MRQVDLQIPNIPPSGTVKLTIDRVDGVSYHEEVELDVQQKLLTGLIQIDKPVYKPGEKVKFRIIVLDTDLKPPANLESIQVKIFDPAGTGVGKWDTAKLFSAVFENRFQIAFSPMFGMWNITASVDDVVLASKTFEVKEYVLSSFDLQVAPSVIPLEEHQSLQLTIAANYHFGKPVDGTALVELFLQDNKRDQTQKFNMTGSKEITLNFNDYFVVVDDQQDVRVKVTFTERHTNRTITKDTQVTVYKHPFRVQLVKESPQFRADRRFKCQIQFTKHDGTPANGITGKVEIYPLNSEDTHTSDNDGLIKLDLQVNDTDEIEITFTGTDQSNGFFFTETVTKAKSGSDAFLKLELRSAINIKSKRPMNIIVTCSERMSFFVYYVVSKRKIIDSGMIRPNQNTKYRMEQIRASEKMMPRANIIVVTVAKDKTVIWDKLEVNLQQFNNYLDISLDKEEVKPGHQIHLELNARSGSYVGLAAYDKGLLEFSEQHHYINWEDVEQLYNGFHAIDNNQFDHFHSMGLFVRPSPLNADLTGSGERFGNYFTQPAFKLIQYRTYFPESWLWQNVTIGSKNRLTLEEYVPDTTTSWYLTGFSIDPKHGLGIIKKPIQITTKQPFYIVESLPYSIKRGEAVVLQFTLFNNLGEGYIANVTLYNVANQMEFVDNPTNVTYTKSLIVPPNGGVPVSFLVKARKLGEMVVRVKASINDGLETDGLESVIRVLPENFMFSKTLAQLFNVNYDKPFSMHNTLDIDKKATSNSQKQSFKLYLMDNLEHLLATPKASAAPSMIDAVPSIIVLEYLEAIGSKEESLIKKAKAVLRMGYQEIIKYRKADGSFSDWRSSKGSIFVTALVAQSLSLASKHILEVDVNVVHKAFDWLASKQHSLGRFDEVGETTYQVLQDGSRNGVALTSYVMIAFLENPTVRANNNTKNVINRGVNYVARKLSSISDAYDLSLATYALWLYNHTAKETALDKLITMSKSVNEGTERYWPRTSASIETTAYGLLCCLQANRYADGIGIMRWLVKQRESSGSFSHTQATFVGLQALARISSALSSNSIDYTVNLKHNNKTNIFKISSSELNKQYEHVLNGTSKRVVVDIRGQGFGMYEFLYEYSVDIRNISKNFKLNLESRFTNSDYILHLKVCASYEPNIAFNRSNMAIVEVNFPSGFVVDRNSITNLSVDKNPIQNSELRYGQTSLVVYYASLGPEKNCFRVTANRIFKVGFHRPSYVLVHDVYHPEHRAIQQYGAPQIEILGS</sequence>
<dbReference type="AlphaFoldDB" id="A0A182NVA5"/>
<dbReference type="InterPro" id="IPR009048">
    <property type="entry name" value="A-macroglobulin_rcpt-bd"/>
</dbReference>
<dbReference type="InterPro" id="IPR041555">
    <property type="entry name" value="MG3"/>
</dbReference>
<evidence type="ECO:0000313" key="12">
    <source>
        <dbReference type="EnsemblMetazoa" id="ADIR011606-PA"/>
    </source>
</evidence>
<proteinExistence type="predicted"/>
<dbReference type="Gene3D" id="2.20.130.20">
    <property type="match status" value="2"/>
</dbReference>
<keyword evidence="2" id="KW-0391">Immunity</keyword>
<keyword evidence="4" id="KW-1015">Disulfide bond</keyword>
<dbReference type="Pfam" id="PF17791">
    <property type="entry name" value="MG3"/>
    <property type="match status" value="1"/>
</dbReference>
<dbReference type="Pfam" id="PF07678">
    <property type="entry name" value="TED_complement"/>
    <property type="match status" value="1"/>
</dbReference>
<dbReference type="InterPro" id="IPR036595">
    <property type="entry name" value="A-macroglobulin_rcpt-bd_sf"/>
</dbReference>
<dbReference type="Pfam" id="PF07677">
    <property type="entry name" value="A2M_recep"/>
    <property type="match status" value="1"/>
</dbReference>
<dbReference type="Gene3D" id="2.60.120.1540">
    <property type="match status" value="1"/>
</dbReference>
<dbReference type="Pfam" id="PF07703">
    <property type="entry name" value="A2M_BRD"/>
    <property type="match status" value="1"/>
</dbReference>
<comment type="function">
    <text evidence="6">Binds covalently through a thioester bond to the pathogen surface resulting in pathogen clearance.</text>
</comment>
<dbReference type="SMART" id="SM01359">
    <property type="entry name" value="A2M_N_2"/>
    <property type="match status" value="1"/>
</dbReference>
<dbReference type="GO" id="GO:0002376">
    <property type="term" value="P:immune system process"/>
    <property type="evidence" value="ECO:0007669"/>
    <property type="project" value="UniProtKB-KW"/>
</dbReference>
<dbReference type="PANTHER" id="PTHR11412:SF136">
    <property type="entry name" value="CD109 ANTIGEN"/>
    <property type="match status" value="1"/>
</dbReference>
<dbReference type="Gene3D" id="2.60.40.1930">
    <property type="match status" value="2"/>
</dbReference>
<dbReference type="SMART" id="SM01360">
    <property type="entry name" value="A2M"/>
    <property type="match status" value="1"/>
</dbReference>
<evidence type="ECO:0000256" key="6">
    <source>
        <dbReference type="ARBA" id="ARBA00057615"/>
    </source>
</evidence>
<comment type="subunit">
    <text evidence="7">Heterodimer of a TEP1-N chain and an TEP1-C chain non-covalently linked. Forms a complex composed of TEP1-N and TEP1-C heterodimer, LRIM1 and APL1C; the interaction stabilizes TEP1-N and TEP1-C heterodimer, prevents its binding to tissues while circulating in the hemolymph and protects the thioester bond from hydrolysis. Mature TEP1 and to a lesser extent full-length TEP1 interact with SPCLIP1; the interaction is induced by microbial infection.</text>
</comment>
<evidence type="ECO:0000256" key="5">
    <source>
        <dbReference type="ARBA" id="ARBA00023180"/>
    </source>
</evidence>
<dbReference type="SUPFAM" id="SSF49410">
    <property type="entry name" value="Alpha-macroglobulin receptor domain"/>
    <property type="match status" value="1"/>
</dbReference>
<dbReference type="GO" id="GO:0004866">
    <property type="term" value="F:endopeptidase inhibitor activity"/>
    <property type="evidence" value="ECO:0007669"/>
    <property type="project" value="InterPro"/>
</dbReference>
<evidence type="ECO:0000256" key="8">
    <source>
        <dbReference type="ARBA" id="ARBA00078071"/>
    </source>
</evidence>
<dbReference type="Pfam" id="PF01835">
    <property type="entry name" value="MG2"/>
    <property type="match status" value="1"/>
</dbReference>
<dbReference type="EnsemblMetazoa" id="ADIR011606-RA">
    <property type="protein sequence ID" value="ADIR011606-PA"/>
    <property type="gene ID" value="ADIR011606"/>
</dbReference>
<dbReference type="Proteomes" id="UP000075884">
    <property type="component" value="Unassembled WGS sequence"/>
</dbReference>
<dbReference type="STRING" id="7168.A0A182NVA5"/>
<keyword evidence="13" id="KW-1185">Reference proteome</keyword>
<dbReference type="SMART" id="SM01361">
    <property type="entry name" value="A2M_recep"/>
    <property type="match status" value="1"/>
</dbReference>
<dbReference type="VEuPathDB" id="VectorBase:ADIR011606"/>
<evidence type="ECO:0000256" key="2">
    <source>
        <dbReference type="ARBA" id="ARBA00022859"/>
    </source>
</evidence>
<evidence type="ECO:0000313" key="13">
    <source>
        <dbReference type="Proteomes" id="UP000075884"/>
    </source>
</evidence>
<dbReference type="InterPro" id="IPR049135">
    <property type="entry name" value="TEP1_CUB2"/>
</dbReference>
<feature type="domain" description="Alpha-macroglobulin receptor-binding" evidence="11">
    <location>
        <begin position="1152"/>
        <end position="1242"/>
    </location>
</feature>
<feature type="domain" description="Alpha-2-macroglobulin bait region" evidence="9">
    <location>
        <begin position="349"/>
        <end position="485"/>
    </location>
</feature>
<dbReference type="Gene3D" id="2.60.40.10">
    <property type="entry name" value="Immunoglobulins"/>
    <property type="match status" value="2"/>
</dbReference>
<dbReference type="PANTHER" id="PTHR11412">
    <property type="entry name" value="MACROGLOBULIN / COMPLEMENT"/>
    <property type="match status" value="1"/>
</dbReference>
<keyword evidence="1" id="KW-0732">Signal</keyword>
<dbReference type="Gene3D" id="2.60.40.690">
    <property type="entry name" value="Alpha-macroglobulin, receptor-binding domain"/>
    <property type="match status" value="1"/>
</dbReference>
<dbReference type="InterPro" id="IPR050473">
    <property type="entry name" value="A2M/Complement_sys"/>
</dbReference>
<accession>A0A182NVA5</accession>
<evidence type="ECO:0000259" key="11">
    <source>
        <dbReference type="SMART" id="SM01361"/>
    </source>
</evidence>
<dbReference type="InterPro" id="IPR011626">
    <property type="entry name" value="Alpha-macroglobulin_TED"/>
</dbReference>
<dbReference type="InterPro" id="IPR002890">
    <property type="entry name" value="MG2"/>
</dbReference>
<dbReference type="InterPro" id="IPR011625">
    <property type="entry name" value="A2M_N_BRD"/>
</dbReference>
<evidence type="ECO:0000259" key="10">
    <source>
        <dbReference type="SMART" id="SM01360"/>
    </source>
</evidence>
<keyword evidence="3" id="KW-0882">Thioester bond</keyword>
<feature type="domain" description="Alpha-2-macroglobulin" evidence="10">
    <location>
        <begin position="559"/>
        <end position="650"/>
    </location>
</feature>
<dbReference type="InterPro" id="IPR008930">
    <property type="entry name" value="Terpenoid_cyclase/PrenylTrfase"/>
</dbReference>
<dbReference type="Gene3D" id="1.50.10.20">
    <property type="match status" value="1"/>
</dbReference>
<protein>
    <recommendedName>
        <fullName evidence="8">TEP1-F</fullName>
    </recommendedName>
</protein>
<dbReference type="Pfam" id="PF00207">
    <property type="entry name" value="A2M"/>
    <property type="match status" value="1"/>
</dbReference>
<dbReference type="FunFam" id="2.60.40.1930:FF:000001">
    <property type="entry name" value="CD109 isoform 3"/>
    <property type="match status" value="1"/>
</dbReference>